<dbReference type="Pfam" id="PF00989">
    <property type="entry name" value="PAS"/>
    <property type="match status" value="1"/>
</dbReference>
<comment type="caution">
    <text evidence="6">The sequence shown here is derived from an EMBL/GenBank/DDBJ whole genome shotgun (WGS) entry which is preliminary data.</text>
</comment>
<dbReference type="CDD" id="cd01948">
    <property type="entry name" value="EAL"/>
    <property type="match status" value="1"/>
</dbReference>
<dbReference type="OrthoDB" id="9804951at2"/>
<dbReference type="InterPro" id="IPR035965">
    <property type="entry name" value="PAS-like_dom_sf"/>
</dbReference>
<feature type="domain" description="EAL" evidence="4">
    <location>
        <begin position="550"/>
        <end position="804"/>
    </location>
</feature>
<dbReference type="InterPro" id="IPR000014">
    <property type="entry name" value="PAS"/>
</dbReference>
<feature type="domain" description="PAS" evidence="2">
    <location>
        <begin position="247"/>
        <end position="320"/>
    </location>
</feature>
<dbReference type="RefSeq" id="WP_149352518.1">
    <property type="nucleotide sequence ID" value="NZ_VTRV01000049.1"/>
</dbReference>
<dbReference type="PROSITE" id="PS50112">
    <property type="entry name" value="PAS"/>
    <property type="match status" value="2"/>
</dbReference>
<dbReference type="EMBL" id="VTRV01000049">
    <property type="protein sequence ID" value="TZF90191.1"/>
    <property type="molecule type" value="Genomic_DNA"/>
</dbReference>
<dbReference type="PROSITE" id="PS50113">
    <property type="entry name" value="PAC"/>
    <property type="match status" value="1"/>
</dbReference>
<feature type="domain" description="PAC" evidence="3">
    <location>
        <begin position="325"/>
        <end position="377"/>
    </location>
</feature>
<evidence type="ECO:0000313" key="6">
    <source>
        <dbReference type="EMBL" id="TZF90191.1"/>
    </source>
</evidence>
<dbReference type="Gene3D" id="3.30.70.270">
    <property type="match status" value="1"/>
</dbReference>
<gene>
    <name evidence="6" type="ORF">FW784_06360</name>
</gene>
<dbReference type="NCBIfam" id="TIGR00254">
    <property type="entry name" value="GGDEF"/>
    <property type="match status" value="1"/>
</dbReference>
<dbReference type="CDD" id="cd01949">
    <property type="entry name" value="GGDEF"/>
    <property type="match status" value="1"/>
</dbReference>
<dbReference type="InterPro" id="IPR013656">
    <property type="entry name" value="PAS_4"/>
</dbReference>
<evidence type="ECO:0000313" key="7">
    <source>
        <dbReference type="Proteomes" id="UP000323164"/>
    </source>
</evidence>
<dbReference type="Proteomes" id="UP000323164">
    <property type="component" value="Unassembled WGS sequence"/>
</dbReference>
<organism evidence="6 7">
    <name type="scientific">Cognatilysobacter lacus</name>
    <dbReference type="NCBI Taxonomy" id="1643323"/>
    <lineage>
        <taxon>Bacteria</taxon>
        <taxon>Pseudomonadati</taxon>
        <taxon>Pseudomonadota</taxon>
        <taxon>Gammaproteobacteria</taxon>
        <taxon>Lysobacterales</taxon>
        <taxon>Lysobacteraceae</taxon>
        <taxon>Cognatilysobacter</taxon>
    </lineage>
</organism>
<dbReference type="Pfam" id="PF00990">
    <property type="entry name" value="GGDEF"/>
    <property type="match status" value="1"/>
</dbReference>
<dbReference type="InterPro" id="IPR035919">
    <property type="entry name" value="EAL_sf"/>
</dbReference>
<evidence type="ECO:0000256" key="1">
    <source>
        <dbReference type="ARBA" id="ARBA00001946"/>
    </source>
</evidence>
<dbReference type="InterPro" id="IPR001633">
    <property type="entry name" value="EAL_dom"/>
</dbReference>
<dbReference type="Pfam" id="PF08448">
    <property type="entry name" value="PAS_4"/>
    <property type="match status" value="2"/>
</dbReference>
<comment type="cofactor">
    <cofactor evidence="1">
        <name>Mg(2+)</name>
        <dbReference type="ChEBI" id="CHEBI:18420"/>
    </cofactor>
</comment>
<dbReference type="Gene3D" id="3.20.20.450">
    <property type="entry name" value="EAL domain"/>
    <property type="match status" value="1"/>
</dbReference>
<dbReference type="SMART" id="SM00091">
    <property type="entry name" value="PAS"/>
    <property type="match status" value="3"/>
</dbReference>
<keyword evidence="7" id="KW-1185">Reference proteome</keyword>
<dbReference type="SUPFAM" id="SSF141868">
    <property type="entry name" value="EAL domain-like"/>
    <property type="match status" value="1"/>
</dbReference>
<dbReference type="SUPFAM" id="SSF55785">
    <property type="entry name" value="PYP-like sensor domain (PAS domain)"/>
    <property type="match status" value="3"/>
</dbReference>
<dbReference type="SUPFAM" id="SSF55073">
    <property type="entry name" value="Nucleotide cyclase"/>
    <property type="match status" value="1"/>
</dbReference>
<dbReference type="Gene3D" id="3.30.450.20">
    <property type="entry name" value="PAS domain"/>
    <property type="match status" value="3"/>
</dbReference>
<sequence>LATALLGSLLAHQRDRVRARLRAATGHLLTLAEKSPGLVATFDREFRHRHANDAYLRWAGVAREGVAGTLLSEALGHPFATQIATSAARAMAGASQQLQAERAERLLDVRLEPYFGLDGAIAGFHLLADDITWMRQGERDLRAMVNASPEPTLVLDEDSRIQLHNAPAEAMFAASATELVGTPLAAWLNEQGETPDARGLRARRRDGSTFPVELRLGSMPGEHGGRSVVTLRDLSRDRALEAAALAAREQAQATLDSISDALVVVDIAGVVTAFNPAATALTGWPREDAVGNAVNDILQLVDRDSGEARASVLHGVLQQGRAARLEGGRDLVRRDGERRAIEESASPLRDVAGKIAGAVLLLRDVTAAREEAQALAHMAQHDSLTELPNRVLFQDRLTQALATVARGNRGAVLYIDLDRFKPINDTLGHPVGDKVLQEVAQRLRACVRDDDTVSRQGGDEFVLLLQRLADPRDAARVAEKLIRSVQEPILHEGHELRVGASVGISLFPQDARDAQTLMKQADTALYHVKETGRGRYSYFTDLMGERADARMRTENDLRLALAADDFVIDYQPVVDARTGRFTSVEALLRWRRMDGTVLLPEMFLAVAEETGLMLQIDEWVLGKACRQNAAWQQAGLPPLPLSVNISLARFDPARLLAQVDAALAAATLEPRWLEIEFRGEQLFVLGEPARALVADLRALGVKVAVDDVATSQASTSQLIDFGFDALKLDIAVVEALSDDERARRIAEAVCRTGAALGCQVIAKGVESDAHRELLMRWGCTGLQGTLFSPPLASTAVGALLGGAGVGPVARRA</sequence>
<feature type="non-terminal residue" evidence="6">
    <location>
        <position position="1"/>
    </location>
</feature>
<dbReference type="InterPro" id="IPR013767">
    <property type="entry name" value="PAS_fold"/>
</dbReference>
<name>A0A5D8Z601_9GAMM</name>
<accession>A0A5D8Z601</accession>
<dbReference type="Pfam" id="PF00563">
    <property type="entry name" value="EAL"/>
    <property type="match status" value="1"/>
</dbReference>
<evidence type="ECO:0000259" key="3">
    <source>
        <dbReference type="PROSITE" id="PS50113"/>
    </source>
</evidence>
<evidence type="ECO:0000259" key="2">
    <source>
        <dbReference type="PROSITE" id="PS50112"/>
    </source>
</evidence>
<dbReference type="GO" id="GO:0003824">
    <property type="term" value="F:catalytic activity"/>
    <property type="evidence" value="ECO:0007669"/>
    <property type="project" value="UniProtKB-ARBA"/>
</dbReference>
<dbReference type="SMART" id="SM00052">
    <property type="entry name" value="EAL"/>
    <property type="match status" value="1"/>
</dbReference>
<evidence type="ECO:0000259" key="5">
    <source>
        <dbReference type="PROSITE" id="PS50887"/>
    </source>
</evidence>
<dbReference type="PANTHER" id="PTHR44757">
    <property type="entry name" value="DIGUANYLATE CYCLASE DGCP"/>
    <property type="match status" value="1"/>
</dbReference>
<dbReference type="AlphaFoldDB" id="A0A5D8Z601"/>
<dbReference type="PROSITE" id="PS50887">
    <property type="entry name" value="GGDEF"/>
    <property type="match status" value="1"/>
</dbReference>
<dbReference type="InterPro" id="IPR029787">
    <property type="entry name" value="Nucleotide_cyclase"/>
</dbReference>
<dbReference type="FunFam" id="3.30.70.270:FF:000001">
    <property type="entry name" value="Diguanylate cyclase domain protein"/>
    <property type="match status" value="1"/>
</dbReference>
<dbReference type="InterPro" id="IPR000160">
    <property type="entry name" value="GGDEF_dom"/>
</dbReference>
<dbReference type="PANTHER" id="PTHR44757:SF2">
    <property type="entry name" value="BIOFILM ARCHITECTURE MAINTENANCE PROTEIN MBAA"/>
    <property type="match status" value="1"/>
</dbReference>
<dbReference type="GO" id="GO:0006355">
    <property type="term" value="P:regulation of DNA-templated transcription"/>
    <property type="evidence" value="ECO:0007669"/>
    <property type="project" value="InterPro"/>
</dbReference>
<dbReference type="SMART" id="SM00267">
    <property type="entry name" value="GGDEF"/>
    <property type="match status" value="1"/>
</dbReference>
<evidence type="ECO:0000259" key="4">
    <source>
        <dbReference type="PROSITE" id="PS50883"/>
    </source>
</evidence>
<dbReference type="InterPro" id="IPR000700">
    <property type="entry name" value="PAS-assoc_C"/>
</dbReference>
<dbReference type="InterPro" id="IPR052155">
    <property type="entry name" value="Biofilm_reg_signaling"/>
</dbReference>
<feature type="domain" description="GGDEF" evidence="5">
    <location>
        <begin position="408"/>
        <end position="541"/>
    </location>
</feature>
<feature type="domain" description="PAS" evidence="2">
    <location>
        <begin position="137"/>
        <end position="181"/>
    </location>
</feature>
<dbReference type="NCBIfam" id="TIGR00229">
    <property type="entry name" value="sensory_box"/>
    <property type="match status" value="2"/>
</dbReference>
<dbReference type="PROSITE" id="PS50883">
    <property type="entry name" value="EAL"/>
    <property type="match status" value="1"/>
</dbReference>
<dbReference type="CDD" id="cd00130">
    <property type="entry name" value="PAS"/>
    <property type="match status" value="2"/>
</dbReference>
<protein>
    <submittedName>
        <fullName evidence="6">EAL domain-containing protein</fullName>
    </submittedName>
</protein>
<dbReference type="InterPro" id="IPR043128">
    <property type="entry name" value="Rev_trsase/Diguanyl_cyclase"/>
</dbReference>
<reference evidence="6 7" key="1">
    <citation type="submission" date="2019-08" db="EMBL/GenBank/DDBJ databases">
        <title>Draft genome sequence of Lysobacter sp. UKS-15.</title>
        <authorList>
            <person name="Im W.-T."/>
        </authorList>
    </citation>
    <scope>NUCLEOTIDE SEQUENCE [LARGE SCALE GENOMIC DNA]</scope>
    <source>
        <strain evidence="6 7">UKS-15</strain>
    </source>
</reference>
<proteinExistence type="predicted"/>